<evidence type="ECO:0000256" key="14">
    <source>
        <dbReference type="SAM" id="MobiDB-lite"/>
    </source>
</evidence>
<dbReference type="GO" id="GO:0005524">
    <property type="term" value="F:ATP binding"/>
    <property type="evidence" value="ECO:0007669"/>
    <property type="project" value="UniProtKB-KW"/>
</dbReference>
<dbReference type="SUPFAM" id="SSF50677">
    <property type="entry name" value="ValRS/IleRS/LeuRS editing domain"/>
    <property type="match status" value="1"/>
</dbReference>
<comment type="subcellular location">
    <subcellularLocation>
        <location evidence="1">Cytoplasm</location>
    </subcellularLocation>
</comment>
<evidence type="ECO:0000256" key="13">
    <source>
        <dbReference type="RuleBase" id="RU363035"/>
    </source>
</evidence>
<keyword evidence="4" id="KW-0963">Cytoplasm</keyword>
<dbReference type="NCBIfam" id="NF004349">
    <property type="entry name" value="PRK05729.1"/>
    <property type="match status" value="1"/>
</dbReference>
<dbReference type="InterPro" id="IPR009080">
    <property type="entry name" value="tRNAsynth_Ia_anticodon-bd"/>
</dbReference>
<dbReference type="CDD" id="cd07962">
    <property type="entry name" value="Anticodon_Ia_Val"/>
    <property type="match status" value="1"/>
</dbReference>
<keyword evidence="5 13" id="KW-0436">Ligase</keyword>
<dbReference type="EMBL" id="HBFS01010245">
    <property type="protein sequence ID" value="CAD8913787.1"/>
    <property type="molecule type" value="Transcribed_RNA"/>
</dbReference>
<dbReference type="SUPFAM" id="SSF52374">
    <property type="entry name" value="Nucleotidylyl transferase"/>
    <property type="match status" value="1"/>
</dbReference>
<dbReference type="FunFam" id="3.40.50.620:FF:000020">
    <property type="entry name" value="Valine--tRNA ligase, mitochondrial"/>
    <property type="match status" value="1"/>
</dbReference>
<dbReference type="InterPro" id="IPR001412">
    <property type="entry name" value="aa-tRNA-synth_I_CS"/>
</dbReference>
<dbReference type="PANTHER" id="PTHR11946:SF109">
    <property type="entry name" value="VALINE--TRNA LIGASE"/>
    <property type="match status" value="1"/>
</dbReference>
<dbReference type="InterPro" id="IPR009008">
    <property type="entry name" value="Val/Leu/Ile-tRNA-synth_edit"/>
</dbReference>
<dbReference type="SUPFAM" id="SSF46589">
    <property type="entry name" value="tRNA-binding arm"/>
    <property type="match status" value="1"/>
</dbReference>
<evidence type="ECO:0000256" key="11">
    <source>
        <dbReference type="ARBA" id="ARBA00029936"/>
    </source>
</evidence>
<dbReference type="Pfam" id="PF08264">
    <property type="entry name" value="Anticodon_1"/>
    <property type="match status" value="1"/>
</dbReference>
<dbReference type="FunFam" id="3.90.740.10:FF:000008">
    <property type="entry name" value="Valine--tRNA ligase, mitochondrial"/>
    <property type="match status" value="1"/>
</dbReference>
<evidence type="ECO:0000256" key="10">
    <source>
        <dbReference type="ARBA" id="ARBA00023146"/>
    </source>
</evidence>
<evidence type="ECO:0000259" key="15">
    <source>
        <dbReference type="Pfam" id="PF00133"/>
    </source>
</evidence>
<sequence length="1109" mass="122397">MDASQLRAGGALDPRIALVSTDAGEVFSIKSGVSLDPPAAPAAAGNGKAKGGAGGAAAGGAGGDANAEREARKKAKAAAKKAKGEKKKKNFGEPGAKKKKKKEVAAFVFENKTPKGDKKDMTVDMLDAYHPQAVEAAWQDWWEASGFYRGDAEAAAAAGEEGRFVMMIPPPNVTGSLHLGHALTTAIEDCLTRWHRMSGRPCLWLPGTDHAGIATQVVVEKKLKKERNITRHDLGREAFISEVWKWKESYGNRITTQLRHLGASVDWSREAFTMDDNLSVAVKEAFVRLTEEGLIYRDTRLVNWSSTLKTAISDIEVDYIDLEGKTMMSVPGHEHRYEFGTLTSFAYKVDGSDEEIVVATTRLETMLGDTAVAVHPDDPRYTHLHGKMLVHPFNGRKIPIVCDDVLVDMSFGSGAVKITPAHDPNDFACGRRHGLPEITIFTDTGEINENGAPFTGVMRFDARFQIKKQLEEMGLLRGVENNKMRIPICSRSGDVIEPLLKPQWWVNCQSMAKAAADAVRDGSLKIVPAFHEDTWFHWLDNIRDWCISRQLWWGHRVPAYFVTIKGREAEADRNNADCWVAARDEDEARRTAVERFGADAADITLEQDEDVLDTWFSSALFPFSTVGWPDTEHPDFKAFYPGTLLETGHDILFFWVARMVMMGLKLCGELPFKTVYLHAMVRDKYGRKMSKSLGNVIDPMEVIYGCPLDDLLAKLDQGNLPPKEVEKAKKGQSLDFPDGIPECGADAMRFGLLAYTVQGRDVNLDINRVVGYRQFCNKLWNATKFALKNFDAADGYVHDTGLLDIIARLEARRERLPARDSWILSRLAFAVDEVTRALGAYEFGAASTAIYNFWLHELCDVYLELIKPTMYGDDAEAKLDARNVLYVCLDHGLKLLHPMMPFVTEELWHRLPGRGLPMTAGKPDPVSIMVAEYPSAAAWSTWRIEALEAQMEQARELIGAARSLRASAGLAHKTAADVYIRCDDEALIAAIHPFMVDIGTLATANKVTVLEAGADAPDGCAVHVVSASLSVLLMLKGVVDPADEVKKLTKKLKQLDSAIAALAKKMAAKSYASKVPEDVKEANLLKQKELEDQRTQIADAIAGYASWSA</sequence>
<dbReference type="NCBIfam" id="TIGR00422">
    <property type="entry name" value="valS"/>
    <property type="match status" value="1"/>
</dbReference>
<dbReference type="InterPro" id="IPR014729">
    <property type="entry name" value="Rossmann-like_a/b/a_fold"/>
</dbReference>
<keyword evidence="7 13" id="KW-0067">ATP-binding</keyword>
<dbReference type="SUPFAM" id="SSF47323">
    <property type="entry name" value="Anticodon-binding domain of a subclass of class I aminoacyl-tRNA synthetases"/>
    <property type="match status" value="1"/>
</dbReference>
<dbReference type="InterPro" id="IPR037118">
    <property type="entry name" value="Val-tRNA_synth_C_sf"/>
</dbReference>
<comment type="similarity">
    <text evidence="2 13">Belongs to the class-I aminoacyl-tRNA synthetase family.</text>
</comment>
<comment type="catalytic activity">
    <reaction evidence="12">
        <text>tRNA(Val) + L-valine + ATP = L-valyl-tRNA(Val) + AMP + diphosphate</text>
        <dbReference type="Rhea" id="RHEA:10704"/>
        <dbReference type="Rhea" id="RHEA-COMP:9672"/>
        <dbReference type="Rhea" id="RHEA-COMP:9708"/>
        <dbReference type="ChEBI" id="CHEBI:30616"/>
        <dbReference type="ChEBI" id="CHEBI:33019"/>
        <dbReference type="ChEBI" id="CHEBI:57762"/>
        <dbReference type="ChEBI" id="CHEBI:78442"/>
        <dbReference type="ChEBI" id="CHEBI:78537"/>
        <dbReference type="ChEBI" id="CHEBI:456215"/>
        <dbReference type="EC" id="6.1.1.9"/>
    </reaction>
</comment>
<evidence type="ECO:0000256" key="2">
    <source>
        <dbReference type="ARBA" id="ARBA00005594"/>
    </source>
</evidence>
<dbReference type="FunFam" id="3.40.50.620:FF:000078">
    <property type="entry name" value="Valine--tRNA ligase, mitochondrial"/>
    <property type="match status" value="1"/>
</dbReference>
<dbReference type="InterPro" id="IPR002303">
    <property type="entry name" value="Valyl-tRNA_ligase"/>
</dbReference>
<evidence type="ECO:0000256" key="4">
    <source>
        <dbReference type="ARBA" id="ARBA00022490"/>
    </source>
</evidence>
<evidence type="ECO:0000259" key="17">
    <source>
        <dbReference type="Pfam" id="PF10458"/>
    </source>
</evidence>
<feature type="region of interest" description="Disordered" evidence="14">
    <location>
        <begin position="31"/>
        <end position="98"/>
    </location>
</feature>
<evidence type="ECO:0000256" key="9">
    <source>
        <dbReference type="ARBA" id="ARBA00023054"/>
    </source>
</evidence>
<dbReference type="EC" id="6.1.1.9" evidence="3"/>
<organism evidence="18">
    <name type="scientific">Bicosoecida sp. CB-2014</name>
    <dbReference type="NCBI Taxonomy" id="1486930"/>
    <lineage>
        <taxon>Eukaryota</taxon>
        <taxon>Sar</taxon>
        <taxon>Stramenopiles</taxon>
        <taxon>Bigyra</taxon>
        <taxon>Opalozoa</taxon>
        <taxon>Bicosoecida</taxon>
    </lineage>
</organism>
<dbReference type="FunFam" id="3.90.740.10:FF:000010">
    <property type="entry name" value="Valine--tRNA ligase"/>
    <property type="match status" value="1"/>
</dbReference>
<dbReference type="CDD" id="cd00817">
    <property type="entry name" value="ValRS_core"/>
    <property type="match status" value="1"/>
</dbReference>
<evidence type="ECO:0000256" key="5">
    <source>
        <dbReference type="ARBA" id="ARBA00022598"/>
    </source>
</evidence>
<evidence type="ECO:0000256" key="1">
    <source>
        <dbReference type="ARBA" id="ARBA00004496"/>
    </source>
</evidence>
<dbReference type="PROSITE" id="PS00178">
    <property type="entry name" value="AA_TRNA_LIGASE_I"/>
    <property type="match status" value="1"/>
</dbReference>
<keyword evidence="8 13" id="KW-0648">Protein biosynthesis</keyword>
<evidence type="ECO:0000256" key="7">
    <source>
        <dbReference type="ARBA" id="ARBA00022840"/>
    </source>
</evidence>
<dbReference type="GO" id="GO:0005829">
    <property type="term" value="C:cytosol"/>
    <property type="evidence" value="ECO:0007669"/>
    <property type="project" value="TreeGrafter"/>
</dbReference>
<dbReference type="Gene3D" id="1.10.730.10">
    <property type="entry name" value="Isoleucyl-tRNA Synthetase, Domain 1"/>
    <property type="match status" value="1"/>
</dbReference>
<dbReference type="GO" id="GO:0006438">
    <property type="term" value="P:valyl-tRNA aminoacylation"/>
    <property type="evidence" value="ECO:0007669"/>
    <property type="project" value="InterPro"/>
</dbReference>
<reference evidence="18" key="1">
    <citation type="submission" date="2021-01" db="EMBL/GenBank/DDBJ databases">
        <authorList>
            <person name="Corre E."/>
            <person name="Pelletier E."/>
            <person name="Niang G."/>
            <person name="Scheremetjew M."/>
            <person name="Finn R."/>
            <person name="Kale V."/>
            <person name="Holt S."/>
            <person name="Cochrane G."/>
            <person name="Meng A."/>
            <person name="Brown T."/>
            <person name="Cohen L."/>
        </authorList>
    </citation>
    <scope>NUCLEOTIDE SEQUENCE</scope>
    <source>
        <strain evidence="18">Ms1</strain>
    </source>
</reference>
<gene>
    <name evidence="18" type="ORF">BSP0115_LOCUS7039</name>
</gene>
<dbReference type="InterPro" id="IPR013155">
    <property type="entry name" value="M/V/L/I-tRNA-synth_anticd-bd"/>
</dbReference>
<feature type="domain" description="Aminoacyl-tRNA synthetase class Ia" evidence="15">
    <location>
        <begin position="138"/>
        <end position="765"/>
    </location>
</feature>
<dbReference type="PRINTS" id="PR00986">
    <property type="entry name" value="TRNASYNTHVAL"/>
</dbReference>
<proteinExistence type="inferred from homology"/>
<evidence type="ECO:0000259" key="16">
    <source>
        <dbReference type="Pfam" id="PF08264"/>
    </source>
</evidence>
<dbReference type="Pfam" id="PF10458">
    <property type="entry name" value="Val_tRNA-synt_C"/>
    <property type="match status" value="1"/>
</dbReference>
<dbReference type="Gene3D" id="3.90.740.10">
    <property type="entry name" value="Valyl/Leucyl/Isoleucyl-tRNA synthetase, editing domain"/>
    <property type="match status" value="1"/>
</dbReference>
<feature type="compositionally biased region" description="Gly residues" evidence="14">
    <location>
        <begin position="48"/>
        <end position="63"/>
    </location>
</feature>
<evidence type="ECO:0000313" key="18">
    <source>
        <dbReference type="EMBL" id="CAD8913787.1"/>
    </source>
</evidence>
<evidence type="ECO:0000256" key="6">
    <source>
        <dbReference type="ARBA" id="ARBA00022741"/>
    </source>
</evidence>
<dbReference type="InterPro" id="IPR019499">
    <property type="entry name" value="Val-tRNA_synth_tRNA-bd"/>
</dbReference>
<feature type="domain" description="Valyl-tRNA synthetase tRNA-binding arm" evidence="17">
    <location>
        <begin position="1042"/>
        <end position="1101"/>
    </location>
</feature>
<dbReference type="InterPro" id="IPR002300">
    <property type="entry name" value="aa-tRNA-synth_Ia"/>
</dbReference>
<dbReference type="HAMAP" id="MF_02004">
    <property type="entry name" value="Val_tRNA_synth_type1"/>
    <property type="match status" value="1"/>
</dbReference>
<dbReference type="PANTHER" id="PTHR11946">
    <property type="entry name" value="VALYL-TRNA SYNTHETASES"/>
    <property type="match status" value="1"/>
</dbReference>
<accession>A0A7S1CA53</accession>
<evidence type="ECO:0000256" key="8">
    <source>
        <dbReference type="ARBA" id="ARBA00022917"/>
    </source>
</evidence>
<feature type="domain" description="Methionyl/Valyl/Leucyl/Isoleucyl-tRNA synthetase anticodon-binding" evidence="16">
    <location>
        <begin position="820"/>
        <end position="980"/>
    </location>
</feature>
<dbReference type="InterPro" id="IPR010978">
    <property type="entry name" value="tRNA-bd_arm"/>
</dbReference>
<dbReference type="AlphaFoldDB" id="A0A7S1CA53"/>
<dbReference type="GO" id="GO:0004832">
    <property type="term" value="F:valine-tRNA ligase activity"/>
    <property type="evidence" value="ECO:0007669"/>
    <property type="project" value="UniProtKB-EC"/>
</dbReference>
<evidence type="ECO:0000256" key="3">
    <source>
        <dbReference type="ARBA" id="ARBA00013169"/>
    </source>
</evidence>
<dbReference type="GO" id="GO:0002161">
    <property type="term" value="F:aminoacyl-tRNA deacylase activity"/>
    <property type="evidence" value="ECO:0007669"/>
    <property type="project" value="InterPro"/>
</dbReference>
<keyword evidence="6 13" id="KW-0547">Nucleotide-binding</keyword>
<evidence type="ECO:0000256" key="12">
    <source>
        <dbReference type="ARBA" id="ARBA00047552"/>
    </source>
</evidence>
<dbReference type="Gene3D" id="1.10.287.380">
    <property type="entry name" value="Valyl-tRNA synthetase, C-terminal domain"/>
    <property type="match status" value="1"/>
</dbReference>
<keyword evidence="9" id="KW-0175">Coiled coil</keyword>
<dbReference type="FunFam" id="1.10.730.10:FF:000009">
    <property type="entry name" value="Valine--tRNA ligase, mitochondrial"/>
    <property type="match status" value="1"/>
</dbReference>
<dbReference type="Pfam" id="PF00133">
    <property type="entry name" value="tRNA-synt_1"/>
    <property type="match status" value="1"/>
</dbReference>
<name>A0A7S1CA53_9STRA</name>
<dbReference type="InterPro" id="IPR033705">
    <property type="entry name" value="Anticodon_Ia_Val"/>
</dbReference>
<keyword evidence="10 13" id="KW-0030">Aminoacyl-tRNA synthetase</keyword>
<dbReference type="Gene3D" id="3.40.50.620">
    <property type="entry name" value="HUPs"/>
    <property type="match status" value="2"/>
</dbReference>
<protein>
    <recommendedName>
        <fullName evidence="3">valine--tRNA ligase</fullName>
        <ecNumber evidence="3">6.1.1.9</ecNumber>
    </recommendedName>
    <alternativeName>
        <fullName evidence="11">Valyl-tRNA synthetase</fullName>
    </alternativeName>
</protein>
<feature type="compositionally biased region" description="Basic residues" evidence="14">
    <location>
        <begin position="72"/>
        <end position="89"/>
    </location>
</feature>